<keyword evidence="4" id="KW-1185">Reference proteome</keyword>
<dbReference type="EMBL" id="JADCNL010000014">
    <property type="protein sequence ID" value="KAG0452424.1"/>
    <property type="molecule type" value="Genomic_DNA"/>
</dbReference>
<sequence>MGWRSRLFVSTLLAMFVLSASSSRKLQDIKTVKIYEIDYRGPQTHSLWPPPCSSQPGIKWDNRTLFFKDQVCLSVSIMQTLSGNLVMVNNSKVAEKKHPGVV</sequence>
<name>A0A835U7E9_VANPL</name>
<dbReference type="Proteomes" id="UP000636800">
    <property type="component" value="Unassembled WGS sequence"/>
</dbReference>
<evidence type="ECO:0000313" key="3">
    <source>
        <dbReference type="EMBL" id="KAG0453519.1"/>
    </source>
</evidence>
<gene>
    <name evidence="3" type="ORF">HPP92_024823</name>
    <name evidence="2" type="ORF">HPP92_025088</name>
</gene>
<feature type="chain" id="PRO_5036240359" evidence="1">
    <location>
        <begin position="23"/>
        <end position="102"/>
    </location>
</feature>
<evidence type="ECO:0000256" key="1">
    <source>
        <dbReference type="SAM" id="SignalP"/>
    </source>
</evidence>
<keyword evidence="1" id="KW-0732">Signal</keyword>
<accession>A0A835U7E9</accession>
<dbReference type="AlphaFoldDB" id="A0A835U7E9"/>
<evidence type="ECO:0000313" key="2">
    <source>
        <dbReference type="EMBL" id="KAG0452424.1"/>
    </source>
</evidence>
<dbReference type="OrthoDB" id="1937352at2759"/>
<evidence type="ECO:0000313" key="5">
    <source>
        <dbReference type="Proteomes" id="UP000639772"/>
    </source>
</evidence>
<dbReference type="Proteomes" id="UP000639772">
    <property type="component" value="Unassembled WGS sequence"/>
</dbReference>
<evidence type="ECO:0000313" key="4">
    <source>
        <dbReference type="Proteomes" id="UP000636800"/>
    </source>
</evidence>
<dbReference type="EMBL" id="JADCNM010000014">
    <property type="protein sequence ID" value="KAG0453519.1"/>
    <property type="molecule type" value="Genomic_DNA"/>
</dbReference>
<organism evidence="2 4">
    <name type="scientific">Vanilla planifolia</name>
    <name type="common">Vanilla</name>
    <dbReference type="NCBI Taxonomy" id="51239"/>
    <lineage>
        <taxon>Eukaryota</taxon>
        <taxon>Viridiplantae</taxon>
        <taxon>Streptophyta</taxon>
        <taxon>Embryophyta</taxon>
        <taxon>Tracheophyta</taxon>
        <taxon>Spermatophyta</taxon>
        <taxon>Magnoliopsida</taxon>
        <taxon>Liliopsida</taxon>
        <taxon>Asparagales</taxon>
        <taxon>Orchidaceae</taxon>
        <taxon>Vanilloideae</taxon>
        <taxon>Vanilleae</taxon>
        <taxon>Vanilla</taxon>
    </lineage>
</organism>
<proteinExistence type="predicted"/>
<feature type="signal peptide" evidence="1">
    <location>
        <begin position="1"/>
        <end position="22"/>
    </location>
</feature>
<comment type="caution">
    <text evidence="2">The sequence shown here is derived from an EMBL/GenBank/DDBJ whole genome shotgun (WGS) entry which is preliminary data.</text>
</comment>
<reference evidence="4 5" key="1">
    <citation type="journal article" date="2020" name="Nat. Food">
        <title>A phased Vanilla planifolia genome enables genetic improvement of flavour and production.</title>
        <authorList>
            <person name="Hasing T."/>
            <person name="Tang H."/>
            <person name="Brym M."/>
            <person name="Khazi F."/>
            <person name="Huang T."/>
            <person name="Chambers A.H."/>
        </authorList>
    </citation>
    <scope>NUCLEOTIDE SEQUENCE [LARGE SCALE GENOMIC DNA]</scope>
    <source>
        <tissue evidence="2">Leaf</tissue>
    </source>
</reference>
<protein>
    <submittedName>
        <fullName evidence="2">Uncharacterized protein</fullName>
    </submittedName>
</protein>